<reference evidence="7" key="1">
    <citation type="journal article" date="2019" name="Int. J. Syst. Evol. Microbiol.">
        <title>The Global Catalogue of Microorganisms (GCM) 10K type strain sequencing project: providing services to taxonomists for standard genome sequencing and annotation.</title>
        <authorList>
            <consortium name="The Broad Institute Genomics Platform"/>
            <consortium name="The Broad Institute Genome Sequencing Center for Infectious Disease"/>
            <person name="Wu L."/>
            <person name="Ma J."/>
        </authorList>
    </citation>
    <scope>NUCLEOTIDE SEQUENCE [LARGE SCALE GENOMIC DNA]</scope>
    <source>
        <strain evidence="7">JCM 13022</strain>
    </source>
</reference>
<dbReference type="InterPro" id="IPR011335">
    <property type="entry name" value="Restrct_endonuc-II-like"/>
</dbReference>
<keyword evidence="2" id="KW-0547">Nucleotide-binding</keyword>
<feature type="compositionally biased region" description="Polar residues" evidence="4">
    <location>
        <begin position="1"/>
        <end position="18"/>
    </location>
</feature>
<keyword evidence="3" id="KW-0234">DNA repair</keyword>
<sequence length="320" mass="35073">MTDTTASAEPTATVTTGTEPAGTSSPGAAAATDGDPAPRRRPALSPSRAGDFKQCPLLYRFRAIDRIPEPPTKAQVRGTLVHSVLERLFALPRGDRSQERAHALLAPTWEELSRESPEWAELFAEDETGPDGHAAGWLDGAGKLLDAYFDLEDPDRLEPEACELHVETQLGSGVRLRGYVDRLDVAPTGEIRVVDYKTGAAPRAIGEAKALFQMKFYAVVLWRTRGVVPRQLKLMYLRDGQDLAYTPDEDELARFERTLEAIWSAIRTAGRTGDFRPSPSKLCDWCAHQSLCPAFGGTPPEYPGWPEPDDGEETAADRAD</sequence>
<organism evidence="6 7">
    <name type="scientific">Prauserella alba</name>
    <dbReference type="NCBI Taxonomy" id="176898"/>
    <lineage>
        <taxon>Bacteria</taxon>
        <taxon>Bacillati</taxon>
        <taxon>Actinomycetota</taxon>
        <taxon>Actinomycetes</taxon>
        <taxon>Pseudonocardiales</taxon>
        <taxon>Pseudonocardiaceae</taxon>
        <taxon>Prauserella</taxon>
    </lineage>
</organism>
<evidence type="ECO:0000256" key="4">
    <source>
        <dbReference type="SAM" id="MobiDB-lite"/>
    </source>
</evidence>
<dbReference type="Proteomes" id="UP001500467">
    <property type="component" value="Unassembled WGS sequence"/>
</dbReference>
<dbReference type="SUPFAM" id="SSF52980">
    <property type="entry name" value="Restriction endonuclease-like"/>
    <property type="match status" value="1"/>
</dbReference>
<dbReference type="EMBL" id="BAAALM010000002">
    <property type="protein sequence ID" value="GAA1193365.1"/>
    <property type="molecule type" value="Genomic_DNA"/>
</dbReference>
<accession>A0ABP4FR48</accession>
<dbReference type="RefSeq" id="WP_253854210.1">
    <property type="nucleotide sequence ID" value="NZ_BAAALM010000002.1"/>
</dbReference>
<feature type="region of interest" description="Disordered" evidence="4">
    <location>
        <begin position="297"/>
        <end position="320"/>
    </location>
</feature>
<dbReference type="InterPro" id="IPR011604">
    <property type="entry name" value="PDDEXK-like_dom_sf"/>
</dbReference>
<evidence type="ECO:0000313" key="6">
    <source>
        <dbReference type="EMBL" id="GAA1193365.1"/>
    </source>
</evidence>
<dbReference type="Pfam" id="PF12705">
    <property type="entry name" value="PDDEXK_1"/>
    <property type="match status" value="1"/>
</dbReference>
<comment type="caution">
    <text evidence="6">The sequence shown here is derived from an EMBL/GenBank/DDBJ whole genome shotgun (WGS) entry which is preliminary data.</text>
</comment>
<dbReference type="InterPro" id="IPR038726">
    <property type="entry name" value="PDDEXK_AddAB-type"/>
</dbReference>
<keyword evidence="2" id="KW-0067">ATP-binding</keyword>
<keyword evidence="1" id="KW-0227">DNA damage</keyword>
<keyword evidence="6" id="KW-0378">Hydrolase</keyword>
<evidence type="ECO:0000256" key="1">
    <source>
        <dbReference type="ARBA" id="ARBA00022763"/>
    </source>
</evidence>
<feature type="region of interest" description="Disordered" evidence="4">
    <location>
        <begin position="1"/>
        <end position="49"/>
    </location>
</feature>
<keyword evidence="6" id="KW-0269">Exonuclease</keyword>
<name>A0ABP4FR48_9PSEU</name>
<dbReference type="GO" id="GO:0004527">
    <property type="term" value="F:exonuclease activity"/>
    <property type="evidence" value="ECO:0007669"/>
    <property type="project" value="UniProtKB-KW"/>
</dbReference>
<evidence type="ECO:0000313" key="7">
    <source>
        <dbReference type="Proteomes" id="UP001500467"/>
    </source>
</evidence>
<evidence type="ECO:0000256" key="3">
    <source>
        <dbReference type="ARBA" id="ARBA00023204"/>
    </source>
</evidence>
<keyword evidence="2" id="KW-0347">Helicase</keyword>
<feature type="domain" description="PD-(D/E)XK endonuclease-like" evidence="5">
    <location>
        <begin position="44"/>
        <end position="293"/>
    </location>
</feature>
<keyword evidence="6" id="KW-0540">Nuclease</keyword>
<gene>
    <name evidence="6" type="ORF">GCM10009675_05020</name>
</gene>
<evidence type="ECO:0000259" key="5">
    <source>
        <dbReference type="Pfam" id="PF12705"/>
    </source>
</evidence>
<dbReference type="Gene3D" id="3.90.320.10">
    <property type="match status" value="1"/>
</dbReference>
<feature type="compositionally biased region" description="Low complexity" evidence="4">
    <location>
        <begin position="20"/>
        <end position="35"/>
    </location>
</feature>
<evidence type="ECO:0000256" key="2">
    <source>
        <dbReference type="ARBA" id="ARBA00022806"/>
    </source>
</evidence>
<keyword evidence="7" id="KW-1185">Reference proteome</keyword>
<protein>
    <submittedName>
        <fullName evidence="6">RecB family exonuclease</fullName>
    </submittedName>
</protein>
<proteinExistence type="predicted"/>